<dbReference type="EMBL" id="BAABAJ010000034">
    <property type="protein sequence ID" value="GAA3942319.1"/>
    <property type="molecule type" value="Genomic_DNA"/>
</dbReference>
<comment type="similarity">
    <text evidence="1">Belongs to the ParB family.</text>
</comment>
<dbReference type="PANTHER" id="PTHR33375:SF1">
    <property type="entry name" value="CHROMOSOME-PARTITIONING PROTEIN PARB-RELATED"/>
    <property type="match status" value="1"/>
</dbReference>
<reference evidence="6" key="1">
    <citation type="journal article" date="2019" name="Int. J. Syst. Evol. Microbiol.">
        <title>The Global Catalogue of Microorganisms (GCM) 10K type strain sequencing project: providing services to taxonomists for standard genome sequencing and annotation.</title>
        <authorList>
            <consortium name="The Broad Institute Genomics Platform"/>
            <consortium name="The Broad Institute Genome Sequencing Center for Infectious Disease"/>
            <person name="Wu L."/>
            <person name="Ma J."/>
        </authorList>
    </citation>
    <scope>NUCLEOTIDE SEQUENCE [LARGE SCALE GENOMIC DNA]</scope>
    <source>
        <strain evidence="6">JCM 16956</strain>
    </source>
</reference>
<keyword evidence="6" id="KW-1185">Reference proteome</keyword>
<feature type="compositionally biased region" description="Low complexity" evidence="3">
    <location>
        <begin position="27"/>
        <end position="36"/>
    </location>
</feature>
<evidence type="ECO:0000259" key="4">
    <source>
        <dbReference type="SMART" id="SM00470"/>
    </source>
</evidence>
<feature type="domain" description="ParB-like N-terminal" evidence="4">
    <location>
        <begin position="41"/>
        <end position="147"/>
    </location>
</feature>
<dbReference type="RefSeq" id="WP_345288142.1">
    <property type="nucleotide sequence ID" value="NZ_BAABAJ010000034.1"/>
</dbReference>
<comment type="caution">
    <text evidence="5">The sequence shown here is derived from an EMBL/GenBank/DDBJ whole genome shotgun (WGS) entry which is preliminary data.</text>
</comment>
<dbReference type="InterPro" id="IPR036086">
    <property type="entry name" value="ParB/Sulfiredoxin_sf"/>
</dbReference>
<evidence type="ECO:0000256" key="2">
    <source>
        <dbReference type="ARBA" id="ARBA00022829"/>
    </source>
</evidence>
<evidence type="ECO:0000313" key="5">
    <source>
        <dbReference type="EMBL" id="GAA3942319.1"/>
    </source>
</evidence>
<dbReference type="Gene3D" id="3.90.1530.30">
    <property type="match status" value="1"/>
</dbReference>
<feature type="compositionally biased region" description="Basic and acidic residues" evidence="3">
    <location>
        <begin position="262"/>
        <end position="287"/>
    </location>
</feature>
<dbReference type="NCBIfam" id="TIGR00180">
    <property type="entry name" value="parB_part"/>
    <property type="match status" value="1"/>
</dbReference>
<evidence type="ECO:0000256" key="3">
    <source>
        <dbReference type="SAM" id="MobiDB-lite"/>
    </source>
</evidence>
<feature type="compositionally biased region" description="Basic and acidic residues" evidence="3">
    <location>
        <begin position="298"/>
        <end position="308"/>
    </location>
</feature>
<evidence type="ECO:0000313" key="6">
    <source>
        <dbReference type="Proteomes" id="UP001501000"/>
    </source>
</evidence>
<dbReference type="Gene3D" id="1.10.10.2830">
    <property type="match status" value="1"/>
</dbReference>
<dbReference type="InterPro" id="IPR050336">
    <property type="entry name" value="Chromosome_partition/occlusion"/>
</dbReference>
<dbReference type="Proteomes" id="UP001501000">
    <property type="component" value="Unassembled WGS sequence"/>
</dbReference>
<feature type="compositionally biased region" description="Low complexity" evidence="3">
    <location>
        <begin position="327"/>
        <end position="340"/>
    </location>
</feature>
<name>A0ABP7NBP9_9ACTN</name>
<accession>A0ABP7NBP9</accession>
<keyword evidence="2" id="KW-0159">Chromosome partition</keyword>
<dbReference type="InterPro" id="IPR003115">
    <property type="entry name" value="ParB_N"/>
</dbReference>
<dbReference type="Pfam" id="PF17762">
    <property type="entry name" value="HTH_ParB"/>
    <property type="match status" value="1"/>
</dbReference>
<feature type="region of interest" description="Disordered" evidence="3">
    <location>
        <begin position="27"/>
        <end position="57"/>
    </location>
</feature>
<dbReference type="SMART" id="SM00470">
    <property type="entry name" value="ParB"/>
    <property type="match status" value="1"/>
</dbReference>
<sequence>MSKAKNLGAGASFAQARPISARRAAIGAATGAPTAGVPEPTELPLGAISQNPDNPREELRDLEGLAESIREIGLVNSITVATVDAYLSERPERAGEVDEGARYIVVDGHRRLEAARLAGEPTIRVSVNNALVATDESLLEAAFVANVHRDDMNPLEQAYALQKLVEFYGSQNKAAKRLGIGQSTISSKLSILDLDPELQADLLAGRRRLEDVRNLAKLAPEQQREKADARAEERQRRAAEGRGVSRRDNPERGTVTTEPEPDLSRRDNSVPRKEKATASPDLSRRDNPGGGSAGAATERVDLSRRDNPGPESTAVADLSRRDNPGGAELPEPRAAAPSERAVGVGAVAPWSDGAAVMEQALAGLGDGQRSRFIHRYIELTGSTEALVADLARGLPEAGRLRLATILEETSRRLRQLP</sequence>
<gene>
    <name evidence="5" type="ORF">GCM10022244_57730</name>
</gene>
<dbReference type="InterPro" id="IPR041468">
    <property type="entry name" value="HTH_ParB/Spo0J"/>
</dbReference>
<dbReference type="InterPro" id="IPR004437">
    <property type="entry name" value="ParB/RepB/Spo0J"/>
</dbReference>
<dbReference type="Pfam" id="PF02195">
    <property type="entry name" value="ParB_N"/>
    <property type="match status" value="1"/>
</dbReference>
<organism evidence="5 6">
    <name type="scientific">Streptomyces gulbargensis</name>
    <dbReference type="NCBI Taxonomy" id="364901"/>
    <lineage>
        <taxon>Bacteria</taxon>
        <taxon>Bacillati</taxon>
        <taxon>Actinomycetota</taxon>
        <taxon>Actinomycetes</taxon>
        <taxon>Kitasatosporales</taxon>
        <taxon>Streptomycetaceae</taxon>
        <taxon>Streptomyces</taxon>
    </lineage>
</organism>
<protein>
    <submittedName>
        <fullName evidence="5">ParB/RepB/Spo0J family partition protein</fullName>
    </submittedName>
</protein>
<evidence type="ECO:0000256" key="1">
    <source>
        <dbReference type="ARBA" id="ARBA00006295"/>
    </source>
</evidence>
<feature type="compositionally biased region" description="Basic and acidic residues" evidence="3">
    <location>
        <begin position="222"/>
        <end position="251"/>
    </location>
</feature>
<dbReference type="SUPFAM" id="SSF109709">
    <property type="entry name" value="KorB DNA-binding domain-like"/>
    <property type="match status" value="1"/>
</dbReference>
<proteinExistence type="inferred from homology"/>
<dbReference type="SUPFAM" id="SSF110849">
    <property type="entry name" value="ParB/Sulfiredoxin"/>
    <property type="match status" value="1"/>
</dbReference>
<dbReference type="PANTHER" id="PTHR33375">
    <property type="entry name" value="CHROMOSOME-PARTITIONING PROTEIN PARB-RELATED"/>
    <property type="match status" value="1"/>
</dbReference>
<feature type="region of interest" description="Disordered" evidence="3">
    <location>
        <begin position="220"/>
        <end position="340"/>
    </location>
</feature>